<keyword evidence="1" id="KW-1133">Transmembrane helix</keyword>
<feature type="transmembrane region" description="Helical" evidence="1">
    <location>
        <begin position="59"/>
        <end position="80"/>
    </location>
</feature>
<evidence type="ECO:0000313" key="3">
    <source>
        <dbReference type="Proteomes" id="UP000006352"/>
    </source>
</evidence>
<dbReference type="EMBL" id="HE797158">
    <property type="protein sequence ID" value="CCM04477.1"/>
    <property type="molecule type" value="Genomic_DNA"/>
</dbReference>
<evidence type="ECO:0000256" key="1">
    <source>
        <dbReference type="SAM" id="Phobius"/>
    </source>
</evidence>
<dbReference type="RefSeq" id="XP_012183760.1">
    <property type="nucleotide sequence ID" value="XM_012328370.1"/>
</dbReference>
<dbReference type="OrthoDB" id="3183258at2759"/>
<protein>
    <submittedName>
        <fullName evidence="2">Uncharacterized protein</fullName>
    </submittedName>
</protein>
<keyword evidence="1" id="KW-0812">Transmembrane</keyword>
<dbReference type="STRING" id="599839.J4HZG3"/>
<feature type="transmembrane region" description="Helical" evidence="1">
    <location>
        <begin position="25"/>
        <end position="47"/>
    </location>
</feature>
<keyword evidence="3" id="KW-1185">Reference proteome</keyword>
<dbReference type="HOGENOM" id="CLU_2346708_0_0_1"/>
<keyword evidence="1" id="KW-0472">Membrane</keyword>
<accession>J4HZG3</accession>
<reference evidence="2 3" key="1">
    <citation type="journal article" date="2012" name="Appl. Environ. Microbiol.">
        <title>Short-read sequencing for genomic analysis of the brown rot fungus Fibroporia radiculosa.</title>
        <authorList>
            <person name="Tang J.D."/>
            <person name="Perkins A.D."/>
            <person name="Sonstegard T.S."/>
            <person name="Schroeder S.G."/>
            <person name="Burgess S.C."/>
            <person name="Diehl S.V."/>
        </authorList>
    </citation>
    <scope>NUCLEOTIDE SEQUENCE [LARGE SCALE GENOMIC DNA]</scope>
    <source>
        <strain evidence="2 3">TFFH 294</strain>
    </source>
</reference>
<organism evidence="2 3">
    <name type="scientific">Fibroporia radiculosa</name>
    <dbReference type="NCBI Taxonomy" id="599839"/>
    <lineage>
        <taxon>Eukaryota</taxon>
        <taxon>Fungi</taxon>
        <taxon>Dikarya</taxon>
        <taxon>Basidiomycota</taxon>
        <taxon>Agaricomycotina</taxon>
        <taxon>Agaricomycetes</taxon>
        <taxon>Polyporales</taxon>
        <taxon>Fibroporiaceae</taxon>
        <taxon>Fibroporia</taxon>
    </lineage>
</organism>
<evidence type="ECO:0000313" key="2">
    <source>
        <dbReference type="EMBL" id="CCM04477.1"/>
    </source>
</evidence>
<proteinExistence type="predicted"/>
<dbReference type="AlphaFoldDB" id="J4HZG3"/>
<dbReference type="Proteomes" id="UP000006352">
    <property type="component" value="Unassembled WGS sequence"/>
</dbReference>
<dbReference type="GeneID" id="24099388"/>
<gene>
    <name evidence="2" type="ORF">FIBRA_06657</name>
</gene>
<name>J4HZG3_9APHY</name>
<dbReference type="InParanoid" id="J4HZG3"/>
<sequence>MADTVNATISAAQLVYYTNSIDGPALAGSFMNIMLYGVMITQIFFYYTTYTNDTIWSKYYVGVLFLADTLNSFFNIWWIYNTLINNFGNSHAILYAD</sequence>